<organism evidence="1 2">
    <name type="scientific">Lysinibacillus sphaericus OT4b.31</name>
    <dbReference type="NCBI Taxonomy" id="1285586"/>
    <lineage>
        <taxon>Bacteria</taxon>
        <taxon>Bacillati</taxon>
        <taxon>Bacillota</taxon>
        <taxon>Bacilli</taxon>
        <taxon>Bacillales</taxon>
        <taxon>Bacillaceae</taxon>
        <taxon>Lysinibacillus</taxon>
    </lineage>
</organism>
<name>R7ZG50_LYSSH</name>
<proteinExistence type="predicted"/>
<reference evidence="1 2" key="1">
    <citation type="submission" date="2013-04" db="EMBL/GenBank/DDBJ databases">
        <title>Draft genome of the heavy metal tolerant bacterium Lysinibacillus sphaericus strain OT4b.31.</title>
        <authorList>
            <person name="Pena-Montenegro T.D."/>
            <person name="Dussan J."/>
        </authorList>
    </citation>
    <scope>NUCLEOTIDE SEQUENCE [LARGE SCALE GENOMIC DNA]</scope>
    <source>
        <strain evidence="1 2">OT4b.31</strain>
    </source>
</reference>
<gene>
    <name evidence="1" type="ORF">H131_08663</name>
</gene>
<evidence type="ECO:0000313" key="2">
    <source>
        <dbReference type="Proteomes" id="UP000013911"/>
    </source>
</evidence>
<dbReference type="AlphaFoldDB" id="R7ZG50"/>
<accession>R7ZG50</accession>
<sequence>MRWVVGFNARVQGSAAQRRYQAFPLGYKGVQRSAGIRRYHSGTRENCSAKGHRGLGTNIYYAMPTVITNEWRDTK</sequence>
<protein>
    <submittedName>
        <fullName evidence="1">Uncharacterized protein</fullName>
    </submittedName>
</protein>
<comment type="caution">
    <text evidence="1">The sequence shown here is derived from an EMBL/GenBank/DDBJ whole genome shotgun (WGS) entry which is preliminary data.</text>
</comment>
<dbReference type="HOGENOM" id="CLU_2666754_0_0_9"/>
<dbReference type="EMBL" id="AQPX01000014">
    <property type="protein sequence ID" value="EON73092.1"/>
    <property type="molecule type" value="Genomic_DNA"/>
</dbReference>
<dbReference type="Proteomes" id="UP000013911">
    <property type="component" value="Unassembled WGS sequence"/>
</dbReference>
<evidence type="ECO:0000313" key="1">
    <source>
        <dbReference type="EMBL" id="EON73092.1"/>
    </source>
</evidence>